<gene>
    <name evidence="1" type="ORF">C8A03DRAFT_37225</name>
</gene>
<sequence length="292" mass="31583">MATIPPSNTLLLDYHGAGESSAQLPQELCPDWHWVQEPPGRYVTVRASDPMLPGTIIIPTSHAAKDRGWFLPWTYRACHNVIAHLDPPHSPVRRVHGTGDVLLRVRTHPNSVEESTILLRHVAHIPALPHNLRCHRHVAEAGLVTSNSTNDSPYSLVLGPGDNVLAWFRRSHPGIGVGFVALAGPPPNCTLGPSLSDQVAITGQLLPGSASYIEWPMDPCPDMYQVYIADMADQEAAVARRGPVEGISGKAGAVGSFDGFEYSDFAGTSSESEELEDMGWFDFFGRPGGNSN</sequence>
<proteinExistence type="predicted"/>
<reference evidence="1" key="1">
    <citation type="journal article" date="2023" name="Mol. Phylogenet. Evol.">
        <title>Genome-scale phylogeny and comparative genomics of the fungal order Sordariales.</title>
        <authorList>
            <person name="Hensen N."/>
            <person name="Bonometti L."/>
            <person name="Westerberg I."/>
            <person name="Brannstrom I.O."/>
            <person name="Guillou S."/>
            <person name="Cros-Aarteil S."/>
            <person name="Calhoun S."/>
            <person name="Haridas S."/>
            <person name="Kuo A."/>
            <person name="Mondo S."/>
            <person name="Pangilinan J."/>
            <person name="Riley R."/>
            <person name="LaButti K."/>
            <person name="Andreopoulos B."/>
            <person name="Lipzen A."/>
            <person name="Chen C."/>
            <person name="Yan M."/>
            <person name="Daum C."/>
            <person name="Ng V."/>
            <person name="Clum A."/>
            <person name="Steindorff A."/>
            <person name="Ohm R.A."/>
            <person name="Martin F."/>
            <person name="Silar P."/>
            <person name="Natvig D.O."/>
            <person name="Lalanne C."/>
            <person name="Gautier V."/>
            <person name="Ament-Velasquez S.L."/>
            <person name="Kruys A."/>
            <person name="Hutchinson M.I."/>
            <person name="Powell A.J."/>
            <person name="Barry K."/>
            <person name="Miller A.N."/>
            <person name="Grigoriev I.V."/>
            <person name="Debuchy R."/>
            <person name="Gladieux P."/>
            <person name="Hiltunen Thoren M."/>
            <person name="Johannesson H."/>
        </authorList>
    </citation>
    <scope>NUCLEOTIDE SEQUENCE</scope>
    <source>
        <strain evidence="1">CBS 532.94</strain>
    </source>
</reference>
<name>A0AAN7H909_9PEZI</name>
<keyword evidence="2" id="KW-1185">Reference proteome</keyword>
<comment type="caution">
    <text evidence="1">The sequence shown here is derived from an EMBL/GenBank/DDBJ whole genome shotgun (WGS) entry which is preliminary data.</text>
</comment>
<evidence type="ECO:0000313" key="2">
    <source>
        <dbReference type="Proteomes" id="UP001303760"/>
    </source>
</evidence>
<dbReference type="AlphaFoldDB" id="A0AAN7H909"/>
<organism evidence="1 2">
    <name type="scientific">Achaetomium macrosporum</name>
    <dbReference type="NCBI Taxonomy" id="79813"/>
    <lineage>
        <taxon>Eukaryota</taxon>
        <taxon>Fungi</taxon>
        <taxon>Dikarya</taxon>
        <taxon>Ascomycota</taxon>
        <taxon>Pezizomycotina</taxon>
        <taxon>Sordariomycetes</taxon>
        <taxon>Sordariomycetidae</taxon>
        <taxon>Sordariales</taxon>
        <taxon>Chaetomiaceae</taxon>
        <taxon>Achaetomium</taxon>
    </lineage>
</organism>
<protein>
    <submittedName>
        <fullName evidence="1">Uncharacterized protein</fullName>
    </submittedName>
</protein>
<evidence type="ECO:0000313" key="1">
    <source>
        <dbReference type="EMBL" id="KAK4234963.1"/>
    </source>
</evidence>
<accession>A0AAN7H909</accession>
<reference evidence="1" key="2">
    <citation type="submission" date="2023-05" db="EMBL/GenBank/DDBJ databases">
        <authorList>
            <consortium name="Lawrence Berkeley National Laboratory"/>
            <person name="Steindorff A."/>
            <person name="Hensen N."/>
            <person name="Bonometti L."/>
            <person name="Westerberg I."/>
            <person name="Brannstrom I.O."/>
            <person name="Guillou S."/>
            <person name="Cros-Aarteil S."/>
            <person name="Calhoun S."/>
            <person name="Haridas S."/>
            <person name="Kuo A."/>
            <person name="Mondo S."/>
            <person name="Pangilinan J."/>
            <person name="Riley R."/>
            <person name="Labutti K."/>
            <person name="Andreopoulos B."/>
            <person name="Lipzen A."/>
            <person name="Chen C."/>
            <person name="Yanf M."/>
            <person name="Daum C."/>
            <person name="Ng V."/>
            <person name="Clum A."/>
            <person name="Ohm R."/>
            <person name="Martin F."/>
            <person name="Silar P."/>
            <person name="Natvig D."/>
            <person name="Lalanne C."/>
            <person name="Gautier V."/>
            <person name="Ament-Velasquez S.L."/>
            <person name="Kruys A."/>
            <person name="Hutchinson M.I."/>
            <person name="Powell A.J."/>
            <person name="Barry K."/>
            <person name="Miller A.N."/>
            <person name="Grigoriev I.V."/>
            <person name="Debuchy R."/>
            <person name="Gladieux P."/>
            <person name="Thoren M.H."/>
            <person name="Johannesson H."/>
        </authorList>
    </citation>
    <scope>NUCLEOTIDE SEQUENCE</scope>
    <source>
        <strain evidence="1">CBS 532.94</strain>
    </source>
</reference>
<dbReference type="EMBL" id="MU860311">
    <property type="protein sequence ID" value="KAK4234963.1"/>
    <property type="molecule type" value="Genomic_DNA"/>
</dbReference>
<dbReference type="Proteomes" id="UP001303760">
    <property type="component" value="Unassembled WGS sequence"/>
</dbReference>